<dbReference type="Proteomes" id="UP000704712">
    <property type="component" value="Unassembled WGS sequence"/>
</dbReference>
<sequence length="74" mass="8572">MDAYLYFRQSKENQLSALAQYLNDILVTSENTIDAEWIMTELSRALDGQGYTKKCLGLHLEQSDTGIFLLMWKH</sequence>
<evidence type="ECO:0000313" key="2">
    <source>
        <dbReference type="EMBL" id="KAF4135322.1"/>
    </source>
</evidence>
<evidence type="ECO:0000313" key="3">
    <source>
        <dbReference type="Proteomes" id="UP000602510"/>
    </source>
</evidence>
<gene>
    <name evidence="1" type="ORF">GN244_ATG06035</name>
    <name evidence="2" type="ORF">GN958_ATG15510</name>
</gene>
<proteinExistence type="predicted"/>
<name>A0A833WH09_PHYIN</name>
<dbReference type="EMBL" id="JAACNO010002170">
    <property type="protein sequence ID" value="KAF4135322.1"/>
    <property type="molecule type" value="Genomic_DNA"/>
</dbReference>
<accession>A0A833WH09</accession>
<evidence type="ECO:0000313" key="1">
    <source>
        <dbReference type="EMBL" id="KAF4041718.1"/>
    </source>
</evidence>
<dbReference type="Proteomes" id="UP000602510">
    <property type="component" value="Unassembled WGS sequence"/>
</dbReference>
<keyword evidence="3" id="KW-1185">Reference proteome</keyword>
<organism evidence="1 3">
    <name type="scientific">Phytophthora infestans</name>
    <name type="common">Potato late blight agent</name>
    <name type="synonym">Botrytis infestans</name>
    <dbReference type="NCBI Taxonomy" id="4787"/>
    <lineage>
        <taxon>Eukaryota</taxon>
        <taxon>Sar</taxon>
        <taxon>Stramenopiles</taxon>
        <taxon>Oomycota</taxon>
        <taxon>Peronosporomycetes</taxon>
        <taxon>Peronosporales</taxon>
        <taxon>Peronosporaceae</taxon>
        <taxon>Phytophthora</taxon>
    </lineage>
</organism>
<dbReference type="AlphaFoldDB" id="A0A833WH09"/>
<dbReference type="EMBL" id="WSZM01000115">
    <property type="protein sequence ID" value="KAF4041718.1"/>
    <property type="molecule type" value="Genomic_DNA"/>
</dbReference>
<comment type="caution">
    <text evidence="1">The sequence shown here is derived from an EMBL/GenBank/DDBJ whole genome shotgun (WGS) entry which is preliminary data.</text>
</comment>
<protein>
    <submittedName>
        <fullName evidence="1">Uncharacterized protein</fullName>
    </submittedName>
</protein>
<reference evidence="1" key="1">
    <citation type="submission" date="2020-04" db="EMBL/GenBank/DDBJ databases">
        <title>Hybrid Assembly of Korean Phytophthora infestans isolates.</title>
        <authorList>
            <person name="Prokchorchik M."/>
            <person name="Lee Y."/>
            <person name="Seo J."/>
            <person name="Cho J.-H."/>
            <person name="Park Y.-E."/>
            <person name="Jang D.-C."/>
            <person name="Im J.-S."/>
            <person name="Choi J.-G."/>
            <person name="Park H.-J."/>
            <person name="Lee G.-B."/>
            <person name="Lee Y.-G."/>
            <person name="Hong S.-Y."/>
            <person name="Cho K."/>
            <person name="Sohn K.H."/>
        </authorList>
    </citation>
    <scope>NUCLEOTIDE SEQUENCE</scope>
    <source>
        <strain evidence="1">KR_1_A1</strain>
        <strain evidence="2">KR_2_A2</strain>
    </source>
</reference>